<evidence type="ECO:0000313" key="10">
    <source>
        <dbReference type="EMBL" id="CAB4985880.1"/>
    </source>
</evidence>
<dbReference type="EMBL" id="CAFBQX010000007">
    <property type="protein sequence ID" value="CAB5074361.1"/>
    <property type="molecule type" value="Genomic_DNA"/>
</dbReference>
<dbReference type="PANTHER" id="PTHR12526:SF629">
    <property type="entry name" value="TEICHURONIC ACID BIOSYNTHESIS GLYCOSYLTRANSFERASE TUAH-RELATED"/>
    <property type="match status" value="1"/>
</dbReference>
<evidence type="ECO:0000256" key="1">
    <source>
        <dbReference type="ARBA" id="ARBA00022676"/>
    </source>
</evidence>
<evidence type="ECO:0000313" key="7">
    <source>
        <dbReference type="EMBL" id="CAB4831265.1"/>
    </source>
</evidence>
<evidence type="ECO:0000313" key="11">
    <source>
        <dbReference type="EMBL" id="CAB5074361.1"/>
    </source>
</evidence>
<protein>
    <submittedName>
        <fullName evidence="8">Unannotated protein</fullName>
    </submittedName>
</protein>
<feature type="domain" description="Glycosyl transferase family 1" evidence="3">
    <location>
        <begin position="192"/>
        <end position="347"/>
    </location>
</feature>
<dbReference type="EMBL" id="CAESAE010000011">
    <property type="protein sequence ID" value="CAB4344793.1"/>
    <property type="molecule type" value="Genomic_DNA"/>
</dbReference>
<sequence length="376" mass="40906">MRLVEFKHHDDGEYVVTMISLMSSADQVSDARLHRLCGALVRQGFEVEVWALGTKSDAPDGVVFHQALGGKGFASRVFRDVVLPFRARGTIWIIVAPDLLPLTWAVARLKRKKLVADVHEDYLQLLKDRAWARGVIGFVAGIIARVATKIAASADLTTVADVQVPPFNSRNRLVVRNLPDRSLLTPSGELDSTPRAIYIGDVRTSRGIRTILQAAEQAPSWHFDIVGNVSSSDADFVDSWCKASTASSRVKFHGRLAPRQSWKCAQGAWVGLSLLESTPAFMEAVPSKLYEYMASGLATISTSLPRCAELIEKSKSGVIANNAAEVAAHLNAWVANPVTLIQMRANAVTWATSNLDSDAEYGAFVRAIGALTNSPR</sequence>
<evidence type="ECO:0000313" key="8">
    <source>
        <dbReference type="EMBL" id="CAB4870489.1"/>
    </source>
</evidence>
<keyword evidence="1" id="KW-0328">Glycosyltransferase</keyword>
<dbReference type="Pfam" id="PF00534">
    <property type="entry name" value="Glycos_transf_1"/>
    <property type="match status" value="1"/>
</dbReference>
<dbReference type="EMBL" id="CAFBLD010000006">
    <property type="protein sequence ID" value="CAB4870489.1"/>
    <property type="molecule type" value="Genomic_DNA"/>
</dbReference>
<evidence type="ECO:0000259" key="3">
    <source>
        <dbReference type="Pfam" id="PF00534"/>
    </source>
</evidence>
<name>A0A6J7DQB6_9ZZZZ</name>
<dbReference type="InterPro" id="IPR001296">
    <property type="entry name" value="Glyco_trans_1"/>
</dbReference>
<organism evidence="8">
    <name type="scientific">freshwater metagenome</name>
    <dbReference type="NCBI Taxonomy" id="449393"/>
    <lineage>
        <taxon>unclassified sequences</taxon>
        <taxon>metagenomes</taxon>
        <taxon>ecological metagenomes</taxon>
    </lineage>
</organism>
<keyword evidence="2" id="KW-0808">Transferase</keyword>
<evidence type="ECO:0000313" key="9">
    <source>
        <dbReference type="EMBL" id="CAB4954420.1"/>
    </source>
</evidence>
<dbReference type="AlphaFoldDB" id="A0A6J7DQB6"/>
<evidence type="ECO:0000313" key="4">
    <source>
        <dbReference type="EMBL" id="CAB4344793.1"/>
    </source>
</evidence>
<dbReference type="EMBL" id="CAEZYM010000015">
    <property type="protein sequence ID" value="CAB4732287.1"/>
    <property type="molecule type" value="Genomic_DNA"/>
</dbReference>
<evidence type="ECO:0000313" key="6">
    <source>
        <dbReference type="EMBL" id="CAB4788511.1"/>
    </source>
</evidence>
<proteinExistence type="predicted"/>
<dbReference type="Gene3D" id="3.40.50.2000">
    <property type="entry name" value="Glycogen Phosphorylase B"/>
    <property type="match status" value="1"/>
</dbReference>
<accession>A0A6J7DQB6</accession>
<dbReference type="EMBL" id="CAFBOC010000021">
    <property type="protein sequence ID" value="CAB4985880.1"/>
    <property type="molecule type" value="Genomic_DNA"/>
</dbReference>
<evidence type="ECO:0000256" key="2">
    <source>
        <dbReference type="ARBA" id="ARBA00022679"/>
    </source>
</evidence>
<evidence type="ECO:0000313" key="5">
    <source>
        <dbReference type="EMBL" id="CAB4732287.1"/>
    </source>
</evidence>
<dbReference type="EMBL" id="CAFBNH010000011">
    <property type="protein sequence ID" value="CAB4954420.1"/>
    <property type="molecule type" value="Genomic_DNA"/>
</dbReference>
<dbReference type="GO" id="GO:0016757">
    <property type="term" value="F:glycosyltransferase activity"/>
    <property type="evidence" value="ECO:0007669"/>
    <property type="project" value="UniProtKB-KW"/>
</dbReference>
<dbReference type="EMBL" id="CAFABH010000019">
    <property type="protein sequence ID" value="CAB4831265.1"/>
    <property type="molecule type" value="Genomic_DNA"/>
</dbReference>
<dbReference type="EMBL" id="CAEZZW010000010">
    <property type="protein sequence ID" value="CAB4788511.1"/>
    <property type="molecule type" value="Genomic_DNA"/>
</dbReference>
<dbReference type="SUPFAM" id="SSF53756">
    <property type="entry name" value="UDP-Glycosyltransferase/glycogen phosphorylase"/>
    <property type="match status" value="1"/>
</dbReference>
<gene>
    <name evidence="5" type="ORF">UFOPK2718_01335</name>
    <name evidence="6" type="ORF">UFOPK2936_01472</name>
    <name evidence="7" type="ORF">UFOPK3174_01116</name>
    <name evidence="8" type="ORF">UFOPK3328_01026</name>
    <name evidence="9" type="ORF">UFOPK3779_01447</name>
    <name evidence="10" type="ORF">UFOPK3913_01464</name>
    <name evidence="4" type="ORF">UFOPK4107_01454</name>
    <name evidence="11" type="ORF">UFOPK4403_01083</name>
</gene>
<dbReference type="PANTHER" id="PTHR12526">
    <property type="entry name" value="GLYCOSYLTRANSFERASE"/>
    <property type="match status" value="1"/>
</dbReference>
<reference evidence="8" key="1">
    <citation type="submission" date="2020-05" db="EMBL/GenBank/DDBJ databases">
        <authorList>
            <person name="Chiriac C."/>
            <person name="Salcher M."/>
            <person name="Ghai R."/>
            <person name="Kavagutti S V."/>
        </authorList>
    </citation>
    <scope>NUCLEOTIDE SEQUENCE</scope>
</reference>